<dbReference type="KEGG" id="svp:Pan189_14010"/>
<sequence length="167" mass="18359">MLLSETPERHRPRESNGDSDRSGFRIRSTVVSALIRPISRPPRLLNLSCATKAAICHGFDQMKPIRRLITAAGLAALAVSATGCFNAAKTRLPSVGLPPDPVERQSLQRFDPFPDQSIGPDTDSRPRDFQSTYGDQRRLTGTDILGPVAPQSNSLPLSDYRYDNSVR</sequence>
<evidence type="ECO:0000313" key="2">
    <source>
        <dbReference type="EMBL" id="QDT37035.1"/>
    </source>
</evidence>
<keyword evidence="3" id="KW-1185">Reference proteome</keyword>
<dbReference type="Proteomes" id="UP000317318">
    <property type="component" value="Chromosome"/>
</dbReference>
<protein>
    <submittedName>
        <fullName evidence="2">Uncharacterized protein</fullName>
    </submittedName>
</protein>
<reference evidence="2 3" key="1">
    <citation type="submission" date="2019-02" db="EMBL/GenBank/DDBJ databases">
        <title>Deep-cultivation of Planctomycetes and their phenomic and genomic characterization uncovers novel biology.</title>
        <authorList>
            <person name="Wiegand S."/>
            <person name="Jogler M."/>
            <person name="Boedeker C."/>
            <person name="Pinto D."/>
            <person name="Vollmers J."/>
            <person name="Rivas-Marin E."/>
            <person name="Kohn T."/>
            <person name="Peeters S.H."/>
            <person name="Heuer A."/>
            <person name="Rast P."/>
            <person name="Oberbeckmann S."/>
            <person name="Bunk B."/>
            <person name="Jeske O."/>
            <person name="Meyerdierks A."/>
            <person name="Storesund J.E."/>
            <person name="Kallscheuer N."/>
            <person name="Luecker S."/>
            <person name="Lage O.M."/>
            <person name="Pohl T."/>
            <person name="Merkel B.J."/>
            <person name="Hornburger P."/>
            <person name="Mueller R.-W."/>
            <person name="Bruemmer F."/>
            <person name="Labrenz M."/>
            <person name="Spormann A.M."/>
            <person name="Op den Camp H."/>
            <person name="Overmann J."/>
            <person name="Amann R."/>
            <person name="Jetten M.S.M."/>
            <person name="Mascher T."/>
            <person name="Medema M.H."/>
            <person name="Devos D.P."/>
            <person name="Kaster A.-K."/>
            <person name="Ovreas L."/>
            <person name="Rohde M."/>
            <person name="Galperin M.Y."/>
            <person name="Jogler C."/>
        </authorList>
    </citation>
    <scope>NUCLEOTIDE SEQUENCE [LARGE SCALE GENOMIC DNA]</scope>
    <source>
        <strain evidence="2 3">Pan189</strain>
    </source>
</reference>
<name>A0A517QZG1_9PLAN</name>
<evidence type="ECO:0000313" key="3">
    <source>
        <dbReference type="Proteomes" id="UP000317318"/>
    </source>
</evidence>
<feature type="region of interest" description="Disordered" evidence="1">
    <location>
        <begin position="1"/>
        <end position="23"/>
    </location>
</feature>
<organism evidence="2 3">
    <name type="scientific">Stratiformator vulcanicus</name>
    <dbReference type="NCBI Taxonomy" id="2527980"/>
    <lineage>
        <taxon>Bacteria</taxon>
        <taxon>Pseudomonadati</taxon>
        <taxon>Planctomycetota</taxon>
        <taxon>Planctomycetia</taxon>
        <taxon>Planctomycetales</taxon>
        <taxon>Planctomycetaceae</taxon>
        <taxon>Stratiformator</taxon>
    </lineage>
</organism>
<accession>A0A517QZG1</accession>
<evidence type="ECO:0000256" key="1">
    <source>
        <dbReference type="SAM" id="MobiDB-lite"/>
    </source>
</evidence>
<feature type="region of interest" description="Disordered" evidence="1">
    <location>
        <begin position="91"/>
        <end position="167"/>
    </location>
</feature>
<dbReference type="AlphaFoldDB" id="A0A517QZG1"/>
<proteinExistence type="predicted"/>
<gene>
    <name evidence="2" type="ORF">Pan189_14010</name>
</gene>
<dbReference type="EMBL" id="CP036268">
    <property type="protein sequence ID" value="QDT37035.1"/>
    <property type="molecule type" value="Genomic_DNA"/>
</dbReference>